<dbReference type="HOGENOM" id="CLU_024970_1_2_14"/>
<dbReference type="OrthoDB" id="34589at2"/>
<evidence type="ECO:0000313" key="2">
    <source>
        <dbReference type="EMBL" id="CBW54084.1"/>
    </source>
</evidence>
<dbReference type="Pfam" id="PF04326">
    <property type="entry name" value="SLFN_AlbA_2"/>
    <property type="match status" value="1"/>
</dbReference>
<dbReference type="RefSeq" id="WP_013729486.1">
    <property type="nucleotide sequence ID" value="NC_015431.1"/>
</dbReference>
<dbReference type="InterPro" id="IPR038475">
    <property type="entry name" value="RecG_C_sf"/>
</dbReference>
<dbReference type="EMBL" id="FQ377874">
    <property type="protein sequence ID" value="CBW54084.1"/>
    <property type="molecule type" value="Genomic_DNA"/>
</dbReference>
<reference evidence="3" key="1">
    <citation type="journal article" date="2011" name="BMC Genomics">
        <title>Mycoplasma mycoides, from "mycoides Small Colony" to "capri". A microevolutionary perspective.</title>
        <authorList>
            <person name="Thiaucourt F."/>
            <person name="Manso-Silvan L."/>
            <person name="Salah W."/>
            <person name="Barbe V."/>
            <person name="Berger A."/>
            <person name="Jacob D."/>
            <person name="Breton M."/>
            <person name="Dupuy V."/>
            <person name="Lomenech A.M."/>
            <person name="Blanchard A."/>
            <person name="Sirand-Pugnet P."/>
        </authorList>
    </citation>
    <scope>NUCLEOTIDE SEQUENCE [LARGE SCALE GENOMIC DNA]</scope>
    <source>
        <strain evidence="3">95010</strain>
    </source>
</reference>
<dbReference type="PANTHER" id="PTHR30595:SF6">
    <property type="entry name" value="SCHLAFEN ALBA-2 DOMAIN-CONTAINING PROTEIN"/>
    <property type="match status" value="1"/>
</dbReference>
<dbReference type="Gene3D" id="3.30.565.60">
    <property type="match status" value="1"/>
</dbReference>
<gene>
    <name evidence="2" type="ORF">MLC_3560</name>
</gene>
<dbReference type="PANTHER" id="PTHR30595">
    <property type="entry name" value="GLPR-RELATED TRANSCRIPTIONAL REPRESSOR"/>
    <property type="match status" value="1"/>
</dbReference>
<dbReference type="Proteomes" id="UP000010103">
    <property type="component" value="Chromosome"/>
</dbReference>
<sequence>MFKIPIESLTHENKELFDENKPKNILKTICAFANTNNGSIYIGVNDNGQIIGIDNVKNKINKLSSFIKDKINPIPKFSIKSEVINKKTIIIIEVEKGDNTPYYLFDQGTLTAYVRYGDQTHIASREEIFSLGLSGENLSYDALQTDIPWNSATFNLLNSYFKELGIRIIEDYNDLVSLELAKNNVLTNAGALLADQRFIKHSLVFATYWNDFEKSNKKSGKSIENFDGNLLEILKNSQQFIENKSNVDFKKTDTKRIDYPDYPKLAIREALVNALVHRDYTKFYDQININMYTDRLEIISPGGMVDKSKIQELDPYRIESKRRNPILANIFSMLKLIERRGSGIKEILNIYAIQENYSLKHIPQFISDEKSFIVILKNLNYEQAESLNINTSEYLNKVNTKIHSDIRQDTNTDENKFRSTTTEQIEIVLEFAKKHTKFKRIDIDKLLNVSPTRSRAILTQLIDENKLITIGSFKDKEYLLA</sequence>
<dbReference type="InterPro" id="IPR038461">
    <property type="entry name" value="Schlafen_AlbA_2_dom_sf"/>
</dbReference>
<dbReference type="Pfam" id="PF13749">
    <property type="entry name" value="HATPase_c_4"/>
    <property type="match status" value="1"/>
</dbReference>
<proteinExistence type="predicted"/>
<feature type="domain" description="Schlafen AlbA-2" evidence="1">
    <location>
        <begin position="7"/>
        <end position="122"/>
    </location>
</feature>
<organism evidence="2 3">
    <name type="scientific">Mycoplasma mycoides subsp. capri LC str. 95010</name>
    <dbReference type="NCBI Taxonomy" id="862259"/>
    <lineage>
        <taxon>Bacteria</taxon>
        <taxon>Bacillati</taxon>
        <taxon>Mycoplasmatota</taxon>
        <taxon>Mollicutes</taxon>
        <taxon>Mycoplasmataceae</taxon>
        <taxon>Mycoplasma</taxon>
    </lineage>
</organism>
<protein>
    <recommendedName>
        <fullName evidence="1">Schlafen AlbA-2 domain-containing protein</fullName>
    </recommendedName>
</protein>
<evidence type="ECO:0000313" key="3">
    <source>
        <dbReference type="Proteomes" id="UP000010103"/>
    </source>
</evidence>
<evidence type="ECO:0000259" key="1">
    <source>
        <dbReference type="Pfam" id="PF04326"/>
    </source>
</evidence>
<dbReference type="InterPro" id="IPR007421">
    <property type="entry name" value="Schlafen_AlbA_2_dom"/>
</dbReference>
<dbReference type="Gene3D" id="3.30.950.30">
    <property type="entry name" value="Schlafen, AAA domain"/>
    <property type="match status" value="1"/>
</dbReference>
<accession>F4MPQ2</accession>
<dbReference type="AlphaFoldDB" id="F4MPQ2"/>
<name>F4MPQ2_MYCML</name>
<reference evidence="3" key="2">
    <citation type="journal article" date="2011" name="BMC Genomics">
        <title>Mycoplasma mycoides, from mycoides Small Colony to capri. A microevolutionary perspective.</title>
        <authorList>
            <person name="Thiaucourt F."/>
            <person name="Manso-Silvan L."/>
            <person name="Salah W."/>
            <person name="Barbe V."/>
            <person name="Berger A."/>
            <person name="Jacob D."/>
            <person name="Breton M."/>
            <person name="Dupuy V."/>
            <person name="Lomenech A.M."/>
            <person name="Blanchard A."/>
            <person name="Sirand-Pugnet P."/>
        </authorList>
    </citation>
    <scope>NUCLEOTIDE SEQUENCE [LARGE SCALE GENOMIC DNA]</scope>
    <source>
        <strain evidence="3">95010</strain>
    </source>
</reference>
<dbReference type="KEGG" id="mml:MLC_3560"/>